<evidence type="ECO:0000256" key="2">
    <source>
        <dbReference type="SAM" id="MobiDB-lite"/>
    </source>
</evidence>
<proteinExistence type="inferred from homology"/>
<dbReference type="Pfam" id="PF08784">
    <property type="entry name" value="RPA_C"/>
    <property type="match status" value="1"/>
</dbReference>
<accession>A0A1I7ZGX3</accession>
<dbReference type="Gene3D" id="2.40.50.140">
    <property type="entry name" value="Nucleic acid-binding proteins"/>
    <property type="match status" value="1"/>
</dbReference>
<dbReference type="InterPro" id="IPR012340">
    <property type="entry name" value="NA-bd_OB-fold"/>
</dbReference>
<evidence type="ECO:0000259" key="4">
    <source>
        <dbReference type="Pfam" id="PF08784"/>
    </source>
</evidence>
<evidence type="ECO:0000256" key="3">
    <source>
        <dbReference type="SAM" id="SignalP"/>
    </source>
</evidence>
<keyword evidence="3" id="KW-0732">Signal</keyword>
<sequence>MFRWRPLSVPASPLVVRLVLLLLQRCDASEPGFLPLNQDSTRIFFCPFDSRASLLRAIFFRDSTILPLYPCSSFQKSLKMMEMSYDAGNGGWGEHNASQTTSAPAQTKQNALERLPACVTVADLAAIPEGEEHVSMGGLSFTTVRVAGTVSSVTATEDNGQSLEYVLKDSRDPSAEFTVINYVGLSPEAARGSHQFSEGTKVHAVGKLRSFSGRLVIVAFQVRELEQEDEMECFELEAKIGRHFFEKYLYEIQPGQDLSLYDNTMLSTHIRSRPGAAPSGGFGGAPTTPGPAQPSFFSKPTPTPATGGPAAKRPRPSGPETMTDAENKGLRGQRARIFQFIVDNSQPEVGVYVGDVKRALGLEIDPKFDDDLAHLVDEGIIYSTHDDEHYAPI</sequence>
<dbReference type="Proteomes" id="UP000095287">
    <property type="component" value="Unplaced"/>
</dbReference>
<protein>
    <submittedName>
        <fullName evidence="6">RPA_C domain-containing protein</fullName>
    </submittedName>
</protein>
<dbReference type="WBParaSite" id="L893_g26312.t1">
    <property type="protein sequence ID" value="L893_g26312.t1"/>
    <property type="gene ID" value="L893_g26312"/>
</dbReference>
<feature type="signal peptide" evidence="3">
    <location>
        <begin position="1"/>
        <end position="28"/>
    </location>
</feature>
<evidence type="ECO:0000313" key="5">
    <source>
        <dbReference type="Proteomes" id="UP000095287"/>
    </source>
</evidence>
<feature type="domain" description="Replication protein A C-terminal" evidence="4">
    <location>
        <begin position="313"/>
        <end position="388"/>
    </location>
</feature>
<organism evidence="5 6">
    <name type="scientific">Steinernema glaseri</name>
    <dbReference type="NCBI Taxonomy" id="37863"/>
    <lineage>
        <taxon>Eukaryota</taxon>
        <taxon>Metazoa</taxon>
        <taxon>Ecdysozoa</taxon>
        <taxon>Nematoda</taxon>
        <taxon>Chromadorea</taxon>
        <taxon>Rhabditida</taxon>
        <taxon>Tylenchina</taxon>
        <taxon>Panagrolaimomorpha</taxon>
        <taxon>Strongyloidoidea</taxon>
        <taxon>Steinernematidae</taxon>
        <taxon>Steinernema</taxon>
    </lineage>
</organism>
<keyword evidence="5" id="KW-1185">Reference proteome</keyword>
<dbReference type="Gene3D" id="1.10.10.10">
    <property type="entry name" value="Winged helix-like DNA-binding domain superfamily/Winged helix DNA-binding domain"/>
    <property type="match status" value="1"/>
</dbReference>
<name>A0A1I7ZGX3_9BILA</name>
<dbReference type="InterPro" id="IPR014892">
    <property type="entry name" value="RPA_C"/>
</dbReference>
<feature type="region of interest" description="Disordered" evidence="2">
    <location>
        <begin position="271"/>
        <end position="329"/>
    </location>
</feature>
<dbReference type="InterPro" id="IPR036388">
    <property type="entry name" value="WH-like_DNA-bd_sf"/>
</dbReference>
<reference evidence="6" key="1">
    <citation type="submission" date="2016-11" db="UniProtKB">
        <authorList>
            <consortium name="WormBaseParasite"/>
        </authorList>
    </citation>
    <scope>IDENTIFICATION</scope>
</reference>
<feature type="chain" id="PRO_5009313438" evidence="3">
    <location>
        <begin position="29"/>
        <end position="393"/>
    </location>
</feature>
<comment type="similarity">
    <text evidence="1">Belongs to the replication factor A protein 2 family.</text>
</comment>
<evidence type="ECO:0000313" key="6">
    <source>
        <dbReference type="WBParaSite" id="L893_g26312.t1"/>
    </source>
</evidence>
<dbReference type="InterPro" id="IPR036390">
    <property type="entry name" value="WH_DNA-bd_sf"/>
</dbReference>
<evidence type="ECO:0000256" key="1">
    <source>
        <dbReference type="ARBA" id="ARBA00007815"/>
    </source>
</evidence>
<dbReference type="SUPFAM" id="SSF46785">
    <property type="entry name" value="Winged helix' DNA-binding domain"/>
    <property type="match status" value="1"/>
</dbReference>
<dbReference type="AlphaFoldDB" id="A0A1I7ZGX3"/>
<dbReference type="SUPFAM" id="SSF50249">
    <property type="entry name" value="Nucleic acid-binding proteins"/>
    <property type="match status" value="1"/>
</dbReference>